<dbReference type="AlphaFoldDB" id="A0A194VK87"/>
<gene>
    <name evidence="1" type="ORF">VM1G_11215</name>
</gene>
<dbReference type="Proteomes" id="UP000078559">
    <property type="component" value="Unassembled WGS sequence"/>
</dbReference>
<keyword evidence="2" id="KW-1185">Reference proteome</keyword>
<dbReference type="SUPFAM" id="SSF47616">
    <property type="entry name" value="GST C-terminal domain-like"/>
    <property type="match status" value="1"/>
</dbReference>
<dbReference type="PANTHER" id="PTHR44051:SF8">
    <property type="entry name" value="GLUTATHIONE S-TRANSFERASE GSTA"/>
    <property type="match status" value="1"/>
</dbReference>
<dbReference type="EMBL" id="KN796138">
    <property type="protein sequence ID" value="KUI64412.1"/>
    <property type="molecule type" value="Genomic_DNA"/>
</dbReference>
<protein>
    <submittedName>
        <fullName evidence="1">Disulfide-bond oxidoreductase YfcG</fullName>
    </submittedName>
</protein>
<sequence length="256" mass="28767">MTTPPPDKAPKPGLNIYGCAAVNPVKLTIAAAELEYDLTIHLQQAKPSNTLVHVKEDGTSLRIFESAACLLYMASVHDKDHKLSYQPETPEYWSQLSWLSWQVAGYGPIMGEAAHFNRCAYEPVPYGSWRYTAESRRLNHVLGKQLSTSPFLTIADIAVFIYAHSAKWCGVDLAEFPHVKAWHEKLFLERPAFQKGLQVPVPYRFNDAAVVNPDDEFLPMMRKFAAHAVKTTTEQWQGEPVALPSDHTNYPRVLGC</sequence>
<accession>A0A194VK87</accession>
<reference evidence="1" key="1">
    <citation type="submission" date="2014-12" db="EMBL/GenBank/DDBJ databases">
        <title>Genome Sequence of Valsa Canker Pathogens Uncovers a Specific Adaption of Colonization on Woody Bark.</title>
        <authorList>
            <person name="Yin Z."/>
            <person name="Liu H."/>
            <person name="Gao X."/>
            <person name="Li Z."/>
            <person name="Song N."/>
            <person name="Ke X."/>
            <person name="Dai Q."/>
            <person name="Wu Y."/>
            <person name="Sun Y."/>
            <person name="Xu J.-R."/>
            <person name="Kang Z.K."/>
            <person name="Wang L."/>
            <person name="Huang L."/>
        </authorList>
    </citation>
    <scope>NUCLEOTIDE SEQUENCE [LARGE SCALE GENOMIC DNA]</scope>
    <source>
        <strain evidence="1">03-8</strain>
    </source>
</reference>
<dbReference type="OrthoDB" id="2789670at2759"/>
<proteinExistence type="predicted"/>
<evidence type="ECO:0000313" key="2">
    <source>
        <dbReference type="Proteomes" id="UP000078559"/>
    </source>
</evidence>
<name>A0A194VK87_CYTMA</name>
<dbReference type="PANTHER" id="PTHR44051">
    <property type="entry name" value="GLUTATHIONE S-TRANSFERASE-RELATED"/>
    <property type="match status" value="1"/>
</dbReference>
<dbReference type="InterPro" id="IPR036282">
    <property type="entry name" value="Glutathione-S-Trfase_C_sf"/>
</dbReference>
<dbReference type="Gene3D" id="1.20.1050.130">
    <property type="match status" value="1"/>
</dbReference>
<organism evidence="1 2">
    <name type="scientific">Cytospora mali</name>
    <name type="common">Apple Valsa canker fungus</name>
    <name type="synonym">Valsa mali</name>
    <dbReference type="NCBI Taxonomy" id="578113"/>
    <lineage>
        <taxon>Eukaryota</taxon>
        <taxon>Fungi</taxon>
        <taxon>Dikarya</taxon>
        <taxon>Ascomycota</taxon>
        <taxon>Pezizomycotina</taxon>
        <taxon>Sordariomycetes</taxon>
        <taxon>Sordariomycetidae</taxon>
        <taxon>Diaporthales</taxon>
        <taxon>Cytosporaceae</taxon>
        <taxon>Cytospora</taxon>
    </lineage>
</organism>
<evidence type="ECO:0000313" key="1">
    <source>
        <dbReference type="EMBL" id="KUI64412.1"/>
    </source>
</evidence>
<dbReference type="SMR" id="A0A194VK87"/>